<dbReference type="SUPFAM" id="SSF64268">
    <property type="entry name" value="PX domain"/>
    <property type="match status" value="1"/>
</dbReference>
<dbReference type="SMART" id="SM00312">
    <property type="entry name" value="PX"/>
    <property type="match status" value="1"/>
</dbReference>
<feature type="compositionally biased region" description="Polar residues" evidence="3">
    <location>
        <begin position="340"/>
        <end position="358"/>
    </location>
</feature>
<dbReference type="SMART" id="SM00313">
    <property type="entry name" value="PXA"/>
    <property type="match status" value="1"/>
</dbReference>
<dbReference type="OMA" id="CETINNT"/>
<feature type="compositionally biased region" description="Polar residues" evidence="3">
    <location>
        <begin position="316"/>
        <end position="328"/>
    </location>
</feature>
<reference evidence="8" key="1">
    <citation type="journal article" date="2014" name="Nat. Genet.">
        <title>A reference genome for common bean and genome-wide analysis of dual domestications.</title>
        <authorList>
            <person name="Schmutz J."/>
            <person name="McClean P.E."/>
            <person name="Mamidi S."/>
            <person name="Wu G.A."/>
            <person name="Cannon S.B."/>
            <person name="Grimwood J."/>
            <person name="Jenkins J."/>
            <person name="Shu S."/>
            <person name="Song Q."/>
            <person name="Chavarro C."/>
            <person name="Torres-Torres M."/>
            <person name="Geffroy V."/>
            <person name="Moghaddam S.M."/>
            <person name="Gao D."/>
            <person name="Abernathy B."/>
            <person name="Barry K."/>
            <person name="Blair M."/>
            <person name="Brick M.A."/>
            <person name="Chovatia M."/>
            <person name="Gepts P."/>
            <person name="Goodstein D.M."/>
            <person name="Gonzales M."/>
            <person name="Hellsten U."/>
            <person name="Hyten D.L."/>
            <person name="Jia G."/>
            <person name="Kelly J.D."/>
            <person name="Kudrna D."/>
            <person name="Lee R."/>
            <person name="Richard M.M."/>
            <person name="Miklas P.N."/>
            <person name="Osorno J.M."/>
            <person name="Rodrigues J."/>
            <person name="Thareau V."/>
            <person name="Urrea C.A."/>
            <person name="Wang M."/>
            <person name="Yu Y."/>
            <person name="Zhang M."/>
            <person name="Wing R.A."/>
            <person name="Cregan P.B."/>
            <person name="Rokhsar D.S."/>
            <person name="Jackson S.A."/>
        </authorList>
    </citation>
    <scope>NUCLEOTIDE SEQUENCE [LARGE SCALE GENOMIC DNA]</scope>
    <source>
        <strain evidence="8">cv. G19833</strain>
    </source>
</reference>
<feature type="domain" description="PXA" evidence="6">
    <location>
        <begin position="102"/>
        <end position="285"/>
    </location>
</feature>
<keyword evidence="8" id="KW-1185">Reference proteome</keyword>
<dbReference type="Proteomes" id="UP000000226">
    <property type="component" value="Chromosome 3"/>
</dbReference>
<evidence type="ECO:0000313" key="8">
    <source>
        <dbReference type="Proteomes" id="UP000000226"/>
    </source>
</evidence>
<evidence type="ECO:0000256" key="1">
    <source>
        <dbReference type="ARBA" id="ARBA00004496"/>
    </source>
</evidence>
<comment type="subcellular location">
    <subcellularLocation>
        <location evidence="1">Cytoplasm</location>
    </subcellularLocation>
</comment>
<dbReference type="OrthoDB" id="120967at2759"/>
<evidence type="ECO:0008006" key="9">
    <source>
        <dbReference type="Google" id="ProtNLM"/>
    </source>
</evidence>
<dbReference type="InterPro" id="IPR003114">
    <property type="entry name" value="Phox_assoc"/>
</dbReference>
<dbReference type="InterPro" id="IPR013937">
    <property type="entry name" value="Sorting_nexin_C"/>
</dbReference>
<dbReference type="InterPro" id="IPR051837">
    <property type="entry name" value="SortingNexin/PXDomain-PKLike"/>
</dbReference>
<dbReference type="eggNOG" id="KOG2101">
    <property type="taxonomic scope" value="Eukaryota"/>
</dbReference>
<feature type="region of interest" description="Disordered" evidence="3">
    <location>
        <begin position="725"/>
        <end position="747"/>
    </location>
</feature>
<dbReference type="STRING" id="3885.V7CGR3"/>
<gene>
    <name evidence="7" type="ORF">PHAVU_003G296000g</name>
</gene>
<dbReference type="EMBL" id="CM002290">
    <property type="protein sequence ID" value="ESW28548.1"/>
    <property type="molecule type" value="Genomic_DNA"/>
</dbReference>
<dbReference type="Gramene" id="ESW28548">
    <property type="protein sequence ID" value="ESW28548"/>
    <property type="gene ID" value="PHAVU_003G296000g"/>
</dbReference>
<evidence type="ECO:0000259" key="6">
    <source>
        <dbReference type="PROSITE" id="PS51207"/>
    </source>
</evidence>
<dbReference type="SMR" id="V7CGR3"/>
<protein>
    <recommendedName>
        <fullName evidence="9">PX domain-containing protein</fullName>
    </recommendedName>
</protein>
<dbReference type="Gene3D" id="3.30.1520.10">
    <property type="entry name" value="Phox-like domain"/>
    <property type="match status" value="1"/>
</dbReference>
<evidence type="ECO:0000259" key="5">
    <source>
        <dbReference type="PROSITE" id="PS50195"/>
    </source>
</evidence>
<feature type="region of interest" description="Disordered" evidence="3">
    <location>
        <begin position="916"/>
        <end position="941"/>
    </location>
</feature>
<dbReference type="GO" id="GO:0016020">
    <property type="term" value="C:membrane"/>
    <property type="evidence" value="ECO:0007669"/>
    <property type="project" value="UniProtKB-ARBA"/>
</dbReference>
<dbReference type="PROSITE" id="PS51207">
    <property type="entry name" value="PXA"/>
    <property type="match status" value="1"/>
</dbReference>
<dbReference type="CDD" id="cd06872">
    <property type="entry name" value="PX_SNX19_like_plant"/>
    <property type="match status" value="1"/>
</dbReference>
<proteinExistence type="predicted"/>
<feature type="region of interest" description="Disordered" evidence="3">
    <location>
        <begin position="293"/>
        <end position="328"/>
    </location>
</feature>
<dbReference type="GO" id="GO:0005768">
    <property type="term" value="C:endosome"/>
    <property type="evidence" value="ECO:0007669"/>
    <property type="project" value="UniProtKB-ARBA"/>
</dbReference>
<feature type="transmembrane region" description="Helical" evidence="4">
    <location>
        <begin position="12"/>
        <end position="30"/>
    </location>
</feature>
<dbReference type="Pfam" id="PF08628">
    <property type="entry name" value="Nexin_C"/>
    <property type="match status" value="1"/>
</dbReference>
<dbReference type="InterPro" id="IPR001683">
    <property type="entry name" value="PX_dom"/>
</dbReference>
<evidence type="ECO:0000313" key="7">
    <source>
        <dbReference type="EMBL" id="ESW28548.1"/>
    </source>
</evidence>
<name>V7CGR3_PHAVU</name>
<accession>V7CGR3</accession>
<dbReference type="Pfam" id="PF02194">
    <property type="entry name" value="PXA"/>
    <property type="match status" value="1"/>
</dbReference>
<keyword evidence="2" id="KW-0963">Cytoplasm</keyword>
<dbReference type="PANTHER" id="PTHR22999">
    <property type="entry name" value="PX SERINE/THREONINE KINASE PXK"/>
    <property type="match status" value="1"/>
</dbReference>
<feature type="region of interest" description="Disordered" evidence="3">
    <location>
        <begin position="340"/>
        <end position="360"/>
    </location>
</feature>
<keyword evidence="4" id="KW-0812">Transmembrane</keyword>
<keyword evidence="4" id="KW-0472">Membrane</keyword>
<dbReference type="PROSITE" id="PS50195">
    <property type="entry name" value="PX"/>
    <property type="match status" value="1"/>
</dbReference>
<feature type="domain" description="PX" evidence="5">
    <location>
        <begin position="542"/>
        <end position="654"/>
    </location>
</feature>
<organism evidence="7 8">
    <name type="scientific">Phaseolus vulgaris</name>
    <name type="common">Kidney bean</name>
    <name type="synonym">French bean</name>
    <dbReference type="NCBI Taxonomy" id="3885"/>
    <lineage>
        <taxon>Eukaryota</taxon>
        <taxon>Viridiplantae</taxon>
        <taxon>Streptophyta</taxon>
        <taxon>Embryophyta</taxon>
        <taxon>Tracheophyta</taxon>
        <taxon>Spermatophyta</taxon>
        <taxon>Magnoliopsida</taxon>
        <taxon>eudicotyledons</taxon>
        <taxon>Gunneridae</taxon>
        <taxon>Pentapetalae</taxon>
        <taxon>rosids</taxon>
        <taxon>fabids</taxon>
        <taxon>Fabales</taxon>
        <taxon>Fabaceae</taxon>
        <taxon>Papilionoideae</taxon>
        <taxon>50 kb inversion clade</taxon>
        <taxon>NPAAA clade</taxon>
        <taxon>indigoferoid/millettioid clade</taxon>
        <taxon>Phaseoleae</taxon>
        <taxon>Phaseolus</taxon>
    </lineage>
</organism>
<feature type="region of interest" description="Disordered" evidence="3">
    <location>
        <begin position="404"/>
        <end position="452"/>
    </location>
</feature>
<dbReference type="AlphaFoldDB" id="V7CGR3"/>
<feature type="compositionally biased region" description="Polar residues" evidence="3">
    <location>
        <begin position="921"/>
        <end position="941"/>
    </location>
</feature>
<feature type="compositionally biased region" description="Acidic residues" evidence="3">
    <location>
        <begin position="735"/>
        <end position="747"/>
    </location>
</feature>
<dbReference type="Pfam" id="PF00787">
    <property type="entry name" value="PX"/>
    <property type="match status" value="1"/>
</dbReference>
<sequence length="1029" mass="116289">MESVNDLIQEAKLRTLWWALCIFAVSYFLTHTSKSMWMNLPMSIIFVAGLRILFNRVEFRWKVQEPKPLTYLSHLEKKQLSLKDSRLTSLPPPAKWKRKIDSPAVEAAMREFIDKILKDFVVDLWYSDITPDKEFPEQIRAIIMDVLAEISGRVKEINLVDLLTRDVVDLIGDHLELFRRNQAAIGVDVMKTLSSEERDDRLKFHLLNSKELHPALISPESEYKVLQQLMSAVLATVLRQREAQCPVIRSIARELLTCLVMQPIMNLASPGYINELIEALILLLNDDGTEGMGSNQSTNVAGHHHGHSVVSEGGHNNLTPSNKNPSLNQGTEMILAKTSDQGGTSLQGNNLHQESSQARPADWARMLEVATQRRTEILMPENLENMWTKGRNYKRKENKIIKVGFQDLPAKSPSTDSLPPRKLAQETSASKRGKYEDAEGNSPLPKFNALGSDPLQNVATAKISESSQNPEKELSFAKDLATDGYESPLKRSNSASSLGILTNKGGSIISEFYNPELERHSEGFRGKSSSDMVVRKERPLVSKLRCRVLGAYFEKIGSTCFAVYSIAVTDAQNKTWFVKRRFRNFERLHRHLKDIPNYTLHLPPKRIFSSNTDDAFVHQRCVQLDKYLQDLLSIANVAEQHEVWDFFSVTSKNYSFGKSPSVMKTLAVNVDDAMDDIVRQFKGVSDGLRRKVVGSSSLMSEGSVTSSTTWNLSLNSDEIDKIIPRQGTSESVLSSDEEGEKNNNFDDENIVSEVAQVSGLHFDNALILKGYSSPLNNRDEESNNLDFDRKHDMVVEARVGNDVPATNFILIPDNLEDPVGGPPEWSPPNVSVPILDLVDNIFQLKKRGWIRRQVYWMSKQILQLVMEDAIDDWLLRQIHWLRREETVAQGIRWVQDVLWPDGTFFLRVGIPRMISSDDDQMPSQTTSRSGGSNIKKSESGSFEEQLEAARRASDIKKLLFDGAPTTLVSLIGHKQYRRCARDVYYFSQSNTCVKQLAYAILELVLVSIFPEMRNVVLSVHQHVKSSSSI</sequence>
<evidence type="ECO:0000256" key="3">
    <source>
        <dbReference type="SAM" id="MobiDB-lite"/>
    </source>
</evidence>
<keyword evidence="4" id="KW-1133">Transmembrane helix</keyword>
<evidence type="ECO:0000256" key="2">
    <source>
        <dbReference type="ARBA" id="ARBA00022490"/>
    </source>
</evidence>
<dbReference type="GO" id="GO:0035091">
    <property type="term" value="F:phosphatidylinositol binding"/>
    <property type="evidence" value="ECO:0007669"/>
    <property type="project" value="InterPro"/>
</dbReference>
<dbReference type="PhylomeDB" id="V7CGR3"/>
<evidence type="ECO:0000256" key="4">
    <source>
        <dbReference type="SAM" id="Phobius"/>
    </source>
</evidence>
<dbReference type="PANTHER" id="PTHR22999:SF23">
    <property type="entry name" value="SORTING NEXIN-16"/>
    <property type="match status" value="1"/>
</dbReference>
<dbReference type="InterPro" id="IPR036871">
    <property type="entry name" value="PX_dom_sf"/>
</dbReference>